<sequence length="653" mass="71598">MSAYDDYDEPRRYRTSRVRPRERDEPEFVREETYIERGKGPGPRDLVFRGRDDSVEDIPRDFPPPGRDARRSYDEYSQAPRRTRSVGRRDYDDYDDDRYTDYAAPAAAGGAAGYAAGRRKEKAHRHRRDDRDYYDSEHSRSPPRKDRRKSGVEDLLGGLGLGGLVGAVTGNKDKSRDHSRSDRSGRSKSTRRGKSRGRGYDSDSRSRSRSRGDKKGNNERQWAQAAQAALIAGAVEAFRSRKEPGPWTGDKGRRIATAAIGAGGINKLVDRDPDEKKKRHVLEGVVGGLAASRLANGARSKSRTRGISPDGTIMSGRTGRSRSRSIIDWFRGRSQSRGRAESPGGGGGGLKGLVAGGALAAAGKAVYDRVRSKSRKRRSPSSSSADSYVPSRNRRRDGRRSPRSDTGSTRRSQGGNDRGLATRDTRDTNSNYNNSRALAAGGAAGAGVGALAKRGNNGSTKNGGDDENHSDSSSTTDLENKRKRMRGKEILTAGLATIATVHAAHGLYSSMEAHEKRHKLVAEGEMTREEARKKQTKAWVQDAAAVGIAALGIKGAFSEWKEMNEQRGEVHAMEARKRARMKRNEKMKKQQEEERQERMMQLMAQNPQTAMMIQGMQGGGGGGGMPQMPQFQPQAPRPDQSGNPYAPRDGGRG</sequence>
<feature type="compositionally biased region" description="Gly residues" evidence="1">
    <location>
        <begin position="343"/>
        <end position="355"/>
    </location>
</feature>
<feature type="compositionally biased region" description="Basic and acidic residues" evidence="1">
    <location>
        <begin position="19"/>
        <end position="39"/>
    </location>
</feature>
<comment type="caution">
    <text evidence="2">The sequence shown here is derived from an EMBL/GenBank/DDBJ whole genome shotgun (WGS) entry which is preliminary data.</text>
</comment>
<dbReference type="AlphaFoldDB" id="A0A1V8TLD5"/>
<feature type="compositionally biased region" description="Basic and acidic residues" evidence="1">
    <location>
        <begin position="46"/>
        <end position="60"/>
    </location>
</feature>
<gene>
    <name evidence="2" type="ORF">B0A48_02821</name>
</gene>
<feature type="compositionally biased region" description="Low complexity" evidence="1">
    <location>
        <begin position="356"/>
        <end position="365"/>
    </location>
</feature>
<feature type="compositionally biased region" description="Gly residues" evidence="1">
    <location>
        <begin position="616"/>
        <end position="625"/>
    </location>
</feature>
<feature type="compositionally biased region" description="Basic residues" evidence="1">
    <location>
        <begin position="186"/>
        <end position="197"/>
    </location>
</feature>
<dbReference type="InParanoid" id="A0A1V8TLD5"/>
<evidence type="ECO:0000313" key="3">
    <source>
        <dbReference type="Proteomes" id="UP000192596"/>
    </source>
</evidence>
<evidence type="ECO:0000313" key="2">
    <source>
        <dbReference type="EMBL" id="OQO12180.1"/>
    </source>
</evidence>
<dbReference type="Proteomes" id="UP000192596">
    <property type="component" value="Unassembled WGS sequence"/>
</dbReference>
<dbReference type="EMBL" id="NAJO01000005">
    <property type="protein sequence ID" value="OQO12180.1"/>
    <property type="molecule type" value="Genomic_DNA"/>
</dbReference>
<feature type="compositionally biased region" description="Basic and acidic residues" evidence="1">
    <location>
        <begin position="198"/>
        <end position="218"/>
    </location>
</feature>
<name>A0A1V8TLD5_9PEZI</name>
<feature type="compositionally biased region" description="Low complexity" evidence="1">
    <location>
        <begin position="101"/>
        <end position="116"/>
    </location>
</feature>
<feature type="region of interest" description="Disordered" evidence="1">
    <location>
        <begin position="451"/>
        <end position="485"/>
    </location>
</feature>
<proteinExistence type="predicted"/>
<protein>
    <submittedName>
        <fullName evidence="2">Uncharacterized protein</fullName>
    </submittedName>
</protein>
<dbReference type="OrthoDB" id="5407645at2759"/>
<organism evidence="2 3">
    <name type="scientific">Cryoendolithus antarcticus</name>
    <dbReference type="NCBI Taxonomy" id="1507870"/>
    <lineage>
        <taxon>Eukaryota</taxon>
        <taxon>Fungi</taxon>
        <taxon>Dikarya</taxon>
        <taxon>Ascomycota</taxon>
        <taxon>Pezizomycotina</taxon>
        <taxon>Dothideomycetes</taxon>
        <taxon>Dothideomycetidae</taxon>
        <taxon>Cladosporiales</taxon>
        <taxon>Cladosporiaceae</taxon>
        <taxon>Cryoendolithus</taxon>
    </lineage>
</organism>
<dbReference type="STRING" id="1507870.A0A1V8TLD5"/>
<feature type="compositionally biased region" description="Basic residues" evidence="1">
    <location>
        <begin position="117"/>
        <end position="128"/>
    </location>
</feature>
<feature type="region of interest" description="Disordered" evidence="1">
    <location>
        <begin position="613"/>
        <end position="653"/>
    </location>
</feature>
<feature type="compositionally biased region" description="Basic and acidic residues" evidence="1">
    <location>
        <begin position="129"/>
        <end position="152"/>
    </location>
</feature>
<feature type="region of interest" description="Disordered" evidence="1">
    <location>
        <begin position="294"/>
        <end position="436"/>
    </location>
</feature>
<keyword evidence="3" id="KW-1185">Reference proteome</keyword>
<evidence type="ECO:0000256" key="1">
    <source>
        <dbReference type="SAM" id="MobiDB-lite"/>
    </source>
</evidence>
<feature type="compositionally biased region" description="Low complexity" evidence="1">
    <location>
        <begin position="380"/>
        <end position="391"/>
    </location>
</feature>
<feature type="region of interest" description="Disordered" evidence="1">
    <location>
        <begin position="1"/>
        <end position="225"/>
    </location>
</feature>
<reference evidence="3" key="1">
    <citation type="submission" date="2017-03" db="EMBL/GenBank/DDBJ databases">
        <title>Genomes of endolithic fungi from Antarctica.</title>
        <authorList>
            <person name="Coleine C."/>
            <person name="Masonjones S."/>
            <person name="Stajich J.E."/>
        </authorList>
    </citation>
    <scope>NUCLEOTIDE SEQUENCE [LARGE SCALE GENOMIC DNA]</scope>
    <source>
        <strain evidence="3">CCFEE 5527</strain>
    </source>
</reference>
<accession>A0A1V8TLD5</accession>
<feature type="compositionally biased region" description="Basic and acidic residues" evidence="1">
    <location>
        <begin position="171"/>
        <end position="185"/>
    </location>
</feature>